<dbReference type="EMBL" id="JACHIW010000002">
    <property type="protein sequence ID" value="MBB5158824.1"/>
    <property type="molecule type" value="Genomic_DNA"/>
</dbReference>
<comment type="caution">
    <text evidence="1">The sequence shown here is derived from an EMBL/GenBank/DDBJ whole genome shotgun (WGS) entry which is preliminary data.</text>
</comment>
<organism evidence="1 2">
    <name type="scientific">Saccharopolyspora phatthalungensis</name>
    <dbReference type="NCBI Taxonomy" id="664693"/>
    <lineage>
        <taxon>Bacteria</taxon>
        <taxon>Bacillati</taxon>
        <taxon>Actinomycetota</taxon>
        <taxon>Actinomycetes</taxon>
        <taxon>Pseudonocardiales</taxon>
        <taxon>Pseudonocardiaceae</taxon>
        <taxon>Saccharopolyspora</taxon>
    </lineage>
</organism>
<name>A0A840QDH3_9PSEU</name>
<gene>
    <name evidence="1" type="ORF">BJ970_006423</name>
</gene>
<sequence>MSGTSPWFTSDDAGAELADIWVDHHRQAHEREHARRSWTLCEMRVIGGNAPTLAHVSVVGCRNCAARRAAHRPPAAVA</sequence>
<dbReference type="RefSeq" id="WP_184730831.1">
    <property type="nucleotide sequence ID" value="NZ_JACHIW010000002.1"/>
</dbReference>
<protein>
    <submittedName>
        <fullName evidence="1">Primosomal replication protein N</fullName>
    </submittedName>
</protein>
<accession>A0A840QDH3</accession>
<dbReference type="AlphaFoldDB" id="A0A840QDH3"/>
<reference evidence="1 2" key="1">
    <citation type="submission" date="2020-08" db="EMBL/GenBank/DDBJ databases">
        <title>Sequencing the genomes of 1000 actinobacteria strains.</title>
        <authorList>
            <person name="Klenk H.-P."/>
        </authorList>
    </citation>
    <scope>NUCLEOTIDE SEQUENCE [LARGE SCALE GENOMIC DNA]</scope>
    <source>
        <strain evidence="1 2">DSM 45584</strain>
    </source>
</reference>
<evidence type="ECO:0000313" key="2">
    <source>
        <dbReference type="Proteomes" id="UP000584374"/>
    </source>
</evidence>
<evidence type="ECO:0000313" key="1">
    <source>
        <dbReference type="EMBL" id="MBB5158824.1"/>
    </source>
</evidence>
<proteinExistence type="predicted"/>
<dbReference type="Proteomes" id="UP000584374">
    <property type="component" value="Unassembled WGS sequence"/>
</dbReference>
<keyword evidence="2" id="KW-1185">Reference proteome</keyword>